<dbReference type="InterPro" id="IPR053931">
    <property type="entry name" value="RapZ_C"/>
</dbReference>
<organism evidence="6">
    <name type="scientific">invertebrate metagenome</name>
    <dbReference type="NCBI Taxonomy" id="1711999"/>
    <lineage>
        <taxon>unclassified sequences</taxon>
        <taxon>metagenomes</taxon>
        <taxon>organismal metagenomes</taxon>
    </lineage>
</organism>
<reference evidence="6" key="1">
    <citation type="journal article" date="2017" name="Appl. Environ. Microbiol.">
        <title>Molecular characterization of an Endozoicomonas-like organism causing infection in king scallop Pecten maximus L.</title>
        <authorList>
            <person name="Cano I."/>
            <person name="van Aerle R."/>
            <person name="Ross S."/>
            <person name="Verner-Jeffreys D.W."/>
            <person name="Paley R.K."/>
            <person name="Rimmer G."/>
            <person name="Ryder D."/>
            <person name="Hooper P."/>
            <person name="Stone D."/>
            <person name="Feist S.W."/>
        </authorList>
    </citation>
    <scope>NUCLEOTIDE SEQUENCE</scope>
</reference>
<evidence type="ECO:0000259" key="5">
    <source>
        <dbReference type="Pfam" id="PF22740"/>
    </source>
</evidence>
<dbReference type="InterPro" id="IPR005337">
    <property type="entry name" value="RapZ-like"/>
</dbReference>
<dbReference type="SUPFAM" id="SSF52540">
    <property type="entry name" value="P-loop containing nucleoside triphosphate hydrolases"/>
    <property type="match status" value="1"/>
</dbReference>
<dbReference type="Pfam" id="PF03668">
    <property type="entry name" value="RapZ-like_N"/>
    <property type="match status" value="1"/>
</dbReference>
<evidence type="ECO:0000256" key="2">
    <source>
        <dbReference type="ARBA" id="ARBA00022840"/>
    </source>
</evidence>
<dbReference type="InterPro" id="IPR027417">
    <property type="entry name" value="P-loop_NTPase"/>
</dbReference>
<feature type="domain" description="RapZ C-terminal" evidence="5">
    <location>
        <begin position="165"/>
        <end position="283"/>
    </location>
</feature>
<dbReference type="PANTHER" id="PTHR30448">
    <property type="entry name" value="RNASE ADAPTER PROTEIN RAPZ"/>
    <property type="match status" value="1"/>
</dbReference>
<gene>
    <name evidence="6" type="primary">rapZ</name>
    <name evidence="6" type="ORF">CI610_00189</name>
</gene>
<evidence type="ECO:0000313" key="6">
    <source>
        <dbReference type="EMBL" id="PJE80846.1"/>
    </source>
</evidence>
<feature type="domain" description="RapZ-like N-terminal" evidence="4">
    <location>
        <begin position="1"/>
        <end position="156"/>
    </location>
</feature>
<dbReference type="Gene3D" id="3.40.50.300">
    <property type="entry name" value="P-loop containing nucleotide triphosphate hydrolases"/>
    <property type="match status" value="1"/>
</dbReference>
<proteinExistence type="inferred from homology"/>
<dbReference type="AlphaFoldDB" id="A0A2H9TC80"/>
<dbReference type="GO" id="GO:0005524">
    <property type="term" value="F:ATP binding"/>
    <property type="evidence" value="ECO:0007669"/>
    <property type="project" value="UniProtKB-KW"/>
</dbReference>
<evidence type="ECO:0000259" key="4">
    <source>
        <dbReference type="Pfam" id="PF03668"/>
    </source>
</evidence>
<dbReference type="PIRSF" id="PIRSF005052">
    <property type="entry name" value="P-loopkin"/>
    <property type="match status" value="1"/>
</dbReference>
<dbReference type="NCBIfam" id="NF003828">
    <property type="entry name" value="PRK05416.1"/>
    <property type="match status" value="1"/>
</dbReference>
<comment type="caution">
    <text evidence="6">The sequence shown here is derived from an EMBL/GenBank/DDBJ whole genome shotgun (WGS) entry which is preliminary data.</text>
</comment>
<dbReference type="PANTHER" id="PTHR30448:SF0">
    <property type="entry name" value="RNASE ADAPTER PROTEIN RAPZ"/>
    <property type="match status" value="1"/>
</dbReference>
<evidence type="ECO:0000256" key="3">
    <source>
        <dbReference type="ARBA" id="ARBA00023134"/>
    </source>
</evidence>
<dbReference type="Pfam" id="PF22740">
    <property type="entry name" value="PapZ_C"/>
    <property type="match status" value="1"/>
</dbReference>
<keyword evidence="3" id="KW-0342">GTP-binding</keyword>
<accession>A0A2H9TC80</accession>
<dbReference type="HAMAP" id="MF_00636">
    <property type="entry name" value="RapZ_like"/>
    <property type="match status" value="1"/>
</dbReference>
<keyword evidence="1" id="KW-0547">Nucleotide-binding</keyword>
<protein>
    <submittedName>
        <fullName evidence="6">RNase adapter protein RapZ</fullName>
    </submittedName>
</protein>
<name>A0A2H9TC80_9ZZZZ</name>
<dbReference type="EMBL" id="NSIT01000004">
    <property type="protein sequence ID" value="PJE80846.1"/>
    <property type="molecule type" value="Genomic_DNA"/>
</dbReference>
<keyword evidence="2" id="KW-0067">ATP-binding</keyword>
<sequence length="286" mass="32585">MKLIVISGRSGSGKSTALHALEDEGYYCVDNLPASMLDRLPEDISSSHQAPRQIAVSIDVRNLPGALAQFPRLLKKLRNKQIECQVLFLDADSNTLIKRYSSTRRKHPLTNNDRSLAEALELETRLLAPVLSTTDIKIDTSPLSVHDVRKRIKALFCHGSQNNLTLLFQSFGFKHGVPVDSDMVFDVRCLPNPYWIEALRKYTGKDKPIQEFLEKEPDVIRMYDDIAHFINKWLPHFETGQRSYMNIAIGCTGGQHRSVYLTERLGQSFEKKRPSVQVRHRELTQA</sequence>
<dbReference type="InterPro" id="IPR053930">
    <property type="entry name" value="RapZ-like_N"/>
</dbReference>
<evidence type="ECO:0000256" key="1">
    <source>
        <dbReference type="ARBA" id="ARBA00022741"/>
    </source>
</evidence>
<dbReference type="GO" id="GO:0005525">
    <property type="term" value="F:GTP binding"/>
    <property type="evidence" value="ECO:0007669"/>
    <property type="project" value="UniProtKB-KW"/>
</dbReference>